<dbReference type="GO" id="GO:0005524">
    <property type="term" value="F:ATP binding"/>
    <property type="evidence" value="ECO:0007669"/>
    <property type="project" value="UniProtKB-UniRule"/>
</dbReference>
<evidence type="ECO:0000256" key="4">
    <source>
        <dbReference type="ARBA" id="ARBA00022840"/>
    </source>
</evidence>
<dbReference type="GO" id="GO:0005737">
    <property type="term" value="C:cytoplasm"/>
    <property type="evidence" value="ECO:0007669"/>
    <property type="project" value="UniProtKB-SubCell"/>
</dbReference>
<dbReference type="Pfam" id="PF01121">
    <property type="entry name" value="CoaE"/>
    <property type="match status" value="1"/>
</dbReference>
<dbReference type="NCBIfam" id="TIGR00152">
    <property type="entry name" value="dephospho-CoA kinase"/>
    <property type="match status" value="1"/>
</dbReference>
<dbReference type="GO" id="GO:0015937">
    <property type="term" value="P:coenzyme A biosynthetic process"/>
    <property type="evidence" value="ECO:0007669"/>
    <property type="project" value="UniProtKB-UniRule"/>
</dbReference>
<dbReference type="EC" id="2.7.1.24" evidence="7 8"/>
<keyword evidence="5" id="KW-0663">Pyridoxal phosphate</keyword>
<evidence type="ECO:0000256" key="5">
    <source>
        <dbReference type="ARBA" id="ARBA00022898"/>
    </source>
</evidence>
<keyword evidence="3 7" id="KW-0547">Nucleotide-binding</keyword>
<dbReference type="Gene3D" id="3.40.50.300">
    <property type="entry name" value="P-loop containing nucleotide triphosphate hydrolases"/>
    <property type="match status" value="1"/>
</dbReference>
<protein>
    <recommendedName>
        <fullName evidence="7 8">Dephospho-CoA kinase</fullName>
        <ecNumber evidence="7 8">2.7.1.24</ecNumber>
    </recommendedName>
    <alternativeName>
        <fullName evidence="7">Dephosphocoenzyme A kinase</fullName>
    </alternativeName>
</protein>
<dbReference type="InterPro" id="IPR015422">
    <property type="entry name" value="PyrdxlP-dep_Trfase_small"/>
</dbReference>
<keyword evidence="7 9" id="KW-0808">Transferase</keyword>
<dbReference type="GO" id="GO:0016846">
    <property type="term" value="F:carbon-sulfur lyase activity"/>
    <property type="evidence" value="ECO:0007669"/>
    <property type="project" value="TreeGrafter"/>
</dbReference>
<dbReference type="Gene3D" id="3.90.1150.10">
    <property type="entry name" value="Aspartate Aminotransferase, domain 1"/>
    <property type="match status" value="1"/>
</dbReference>
<gene>
    <name evidence="7 9" type="primary">coaE</name>
    <name evidence="9" type="ORF">ENQ76_11715</name>
</gene>
<dbReference type="InterPro" id="IPR000277">
    <property type="entry name" value="Cys/Met-Metab_PyrdxlP-dep_enz"/>
</dbReference>
<dbReference type="AlphaFoldDB" id="A0A7C2K0F2"/>
<sequence>MSDSTDHVPAESTLAARGGWVEDFSTRPSAPPVYLTTAFDLEDLQHLDAVVAGQQPGYIYTRDGNPNHEAFAADVAALEGAEAGVVTASGMGALTATLLALVKTGDHIVAGRALYGRSGQMLNHLAASFGIQVTFVDTNDIEAVRQAVTPETKLCLVESVTNPLIDVTDLPAVAKAIGNVPLLVDNTFATPCLLKPIAHGATLVWHSASKYLNGHGDVMLGVLAGPKSLIRKIRGLAALYGVNSNPFESWLGSRGLRTLPLRMARVTQTATRLAGFLSQHRAVSRVHYAGLPSHRCHAIAMRLLPRGCGGMLSFELPGGRTAVDALFRGLAGTIPFSPTLADARTTLSYPAGTSHKFLTAEERAACGITEGLVRLSVGLEDPADLEQELSAALMRLAGLHERMTVNMTKPVATSRVCPVPVVGLVGGVGSGKSAVARWVADRHPVLVIDGDRAGHQALELPAVREQLRQQFGPGIFDADGNVIRSALARLVFGDTAAHRLAREQLERIVHPEIRRLLEQQLRAVNASTIRHVLLDAAVLLEAGWSEVCDAIVFVESSKAVREARVAGRGWSAAELSRREASQWPLEKKRKAATAVVENDGPLESAGAALWSLLLRWAPD</sequence>
<evidence type="ECO:0000256" key="8">
    <source>
        <dbReference type="NCBIfam" id="TIGR00152"/>
    </source>
</evidence>
<dbReference type="InterPro" id="IPR001977">
    <property type="entry name" value="Depp_CoAkinase"/>
</dbReference>
<dbReference type="PANTHER" id="PTHR11808:SF80">
    <property type="entry name" value="CYSTATHIONINE GAMMA-LYASE"/>
    <property type="match status" value="1"/>
</dbReference>
<dbReference type="GO" id="GO:0004140">
    <property type="term" value="F:dephospho-CoA kinase activity"/>
    <property type="evidence" value="ECO:0007669"/>
    <property type="project" value="UniProtKB-UniRule"/>
</dbReference>
<dbReference type="InterPro" id="IPR015424">
    <property type="entry name" value="PyrdxlP-dep_Trfase"/>
</dbReference>
<dbReference type="Gene3D" id="3.40.640.10">
    <property type="entry name" value="Type I PLP-dependent aspartate aminotransferase-like (Major domain)"/>
    <property type="match status" value="1"/>
</dbReference>
<dbReference type="CDD" id="cd02022">
    <property type="entry name" value="DPCK"/>
    <property type="match status" value="1"/>
</dbReference>
<comment type="pathway">
    <text evidence="7">Cofactor biosynthesis; coenzyme A biosynthesis; CoA from (R)-pantothenate: step 5/5.</text>
</comment>
<dbReference type="CDD" id="cd00614">
    <property type="entry name" value="CGS_like"/>
    <property type="match status" value="1"/>
</dbReference>
<dbReference type="FunFam" id="3.40.640.10:FF:000046">
    <property type="entry name" value="Cystathionine gamma-lyase"/>
    <property type="match status" value="1"/>
</dbReference>
<dbReference type="PANTHER" id="PTHR11808">
    <property type="entry name" value="TRANS-SULFURATION ENZYME FAMILY MEMBER"/>
    <property type="match status" value="1"/>
</dbReference>
<comment type="cofactor">
    <cofactor evidence="1">
        <name>pyridoxal 5'-phosphate</name>
        <dbReference type="ChEBI" id="CHEBI:597326"/>
    </cofactor>
</comment>
<dbReference type="GO" id="GO:0030170">
    <property type="term" value="F:pyridoxal phosphate binding"/>
    <property type="evidence" value="ECO:0007669"/>
    <property type="project" value="InterPro"/>
</dbReference>
<dbReference type="UniPathway" id="UPA00241">
    <property type="reaction ID" value="UER00356"/>
</dbReference>
<evidence type="ECO:0000256" key="7">
    <source>
        <dbReference type="HAMAP-Rule" id="MF_00376"/>
    </source>
</evidence>
<dbReference type="Pfam" id="PF01053">
    <property type="entry name" value="Cys_Met_Meta_PP"/>
    <property type="match status" value="1"/>
</dbReference>
<dbReference type="InterPro" id="IPR027417">
    <property type="entry name" value="P-loop_NTPase"/>
</dbReference>
<organism evidence="9">
    <name type="scientific">Schlesneria paludicola</name>
    <dbReference type="NCBI Taxonomy" id="360056"/>
    <lineage>
        <taxon>Bacteria</taxon>
        <taxon>Pseudomonadati</taxon>
        <taxon>Planctomycetota</taxon>
        <taxon>Planctomycetia</taxon>
        <taxon>Planctomycetales</taxon>
        <taxon>Planctomycetaceae</taxon>
        <taxon>Schlesneria</taxon>
    </lineage>
</organism>
<dbReference type="EMBL" id="DSOK01000327">
    <property type="protein sequence ID" value="HEN16120.1"/>
    <property type="molecule type" value="Genomic_DNA"/>
</dbReference>
<dbReference type="SUPFAM" id="SSF52540">
    <property type="entry name" value="P-loop containing nucleoside triphosphate hydrolases"/>
    <property type="match status" value="1"/>
</dbReference>
<comment type="function">
    <text evidence="7">Catalyzes the phosphorylation of the 3'-hydroxyl group of dephosphocoenzyme A to form coenzyme A.</text>
</comment>
<keyword evidence="7 9" id="KW-0418">Kinase</keyword>
<dbReference type="SUPFAM" id="SSF53383">
    <property type="entry name" value="PLP-dependent transferases"/>
    <property type="match status" value="1"/>
</dbReference>
<dbReference type="HAMAP" id="MF_00376">
    <property type="entry name" value="Dephospho_CoA_kinase"/>
    <property type="match status" value="1"/>
</dbReference>
<comment type="caution">
    <text evidence="9">The sequence shown here is derived from an EMBL/GenBank/DDBJ whole genome shotgun (WGS) entry which is preliminary data.</text>
</comment>
<comment type="catalytic activity">
    <reaction evidence="7">
        <text>3'-dephospho-CoA + ATP = ADP + CoA + H(+)</text>
        <dbReference type="Rhea" id="RHEA:18245"/>
        <dbReference type="ChEBI" id="CHEBI:15378"/>
        <dbReference type="ChEBI" id="CHEBI:30616"/>
        <dbReference type="ChEBI" id="CHEBI:57287"/>
        <dbReference type="ChEBI" id="CHEBI:57328"/>
        <dbReference type="ChEBI" id="CHEBI:456216"/>
        <dbReference type="EC" id="2.7.1.24"/>
    </reaction>
</comment>
<evidence type="ECO:0000256" key="1">
    <source>
        <dbReference type="ARBA" id="ARBA00001933"/>
    </source>
</evidence>
<keyword evidence="7" id="KW-0963">Cytoplasm</keyword>
<proteinExistence type="inferred from homology"/>
<dbReference type="PROSITE" id="PS51219">
    <property type="entry name" value="DPCK"/>
    <property type="match status" value="1"/>
</dbReference>
<evidence type="ECO:0000256" key="6">
    <source>
        <dbReference type="ARBA" id="ARBA00022993"/>
    </source>
</evidence>
<reference evidence="9" key="1">
    <citation type="journal article" date="2020" name="mSystems">
        <title>Genome- and Community-Level Interaction Insights into Carbon Utilization and Element Cycling Functions of Hydrothermarchaeota in Hydrothermal Sediment.</title>
        <authorList>
            <person name="Zhou Z."/>
            <person name="Liu Y."/>
            <person name="Xu W."/>
            <person name="Pan J."/>
            <person name="Luo Z.H."/>
            <person name="Li M."/>
        </authorList>
    </citation>
    <scope>NUCLEOTIDE SEQUENCE [LARGE SCALE GENOMIC DNA]</scope>
    <source>
        <strain evidence="9">SpSt-339</strain>
    </source>
</reference>
<evidence type="ECO:0000313" key="9">
    <source>
        <dbReference type="EMBL" id="HEN16120.1"/>
    </source>
</evidence>
<keyword evidence="4 7" id="KW-0067">ATP-binding</keyword>
<evidence type="ECO:0000256" key="3">
    <source>
        <dbReference type="ARBA" id="ARBA00022741"/>
    </source>
</evidence>
<evidence type="ECO:0000256" key="2">
    <source>
        <dbReference type="ARBA" id="ARBA00009018"/>
    </source>
</evidence>
<name>A0A7C2K0F2_9PLAN</name>
<comment type="subcellular location">
    <subcellularLocation>
        <location evidence="7">Cytoplasm</location>
    </subcellularLocation>
</comment>
<dbReference type="InterPro" id="IPR015421">
    <property type="entry name" value="PyrdxlP-dep_Trfase_major"/>
</dbReference>
<dbReference type="GO" id="GO:0019346">
    <property type="term" value="P:transsulfuration"/>
    <property type="evidence" value="ECO:0007669"/>
    <property type="project" value="InterPro"/>
</dbReference>
<accession>A0A7C2K0F2</accession>
<comment type="similarity">
    <text evidence="2 7">Belongs to the CoaE family.</text>
</comment>
<keyword evidence="6 7" id="KW-0173">Coenzyme A biosynthesis</keyword>
<feature type="binding site" evidence="7">
    <location>
        <begin position="429"/>
        <end position="434"/>
    </location>
    <ligand>
        <name>ATP</name>
        <dbReference type="ChEBI" id="CHEBI:30616"/>
    </ligand>
</feature>